<dbReference type="SUPFAM" id="SSF89796">
    <property type="entry name" value="CoA-transferase family III (CaiB/BaiF)"/>
    <property type="match status" value="1"/>
</dbReference>
<protein>
    <submittedName>
        <fullName evidence="2">CoA transferase</fullName>
    </submittedName>
</protein>
<reference evidence="2 3" key="1">
    <citation type="journal article" date="2019" name="Int. J. Syst. Evol. Microbiol.">
        <title>The Global Catalogue of Microorganisms (GCM) 10K type strain sequencing project: providing services to taxonomists for standard genome sequencing and annotation.</title>
        <authorList>
            <consortium name="The Broad Institute Genomics Platform"/>
            <consortium name="The Broad Institute Genome Sequencing Center for Infectious Disease"/>
            <person name="Wu L."/>
            <person name="Ma J."/>
        </authorList>
    </citation>
    <scope>NUCLEOTIDE SEQUENCE [LARGE SCALE GENOMIC DNA]</scope>
    <source>
        <strain evidence="2 3">JCM 12762</strain>
    </source>
</reference>
<keyword evidence="1 2" id="KW-0808">Transferase</keyword>
<evidence type="ECO:0000313" key="2">
    <source>
        <dbReference type="EMBL" id="GAA1228105.1"/>
    </source>
</evidence>
<dbReference type="InterPro" id="IPR044855">
    <property type="entry name" value="CoA-Trfase_III_dom3_sf"/>
</dbReference>
<organism evidence="2 3">
    <name type="scientific">Rhodoglobus aureus</name>
    <dbReference type="NCBI Taxonomy" id="191497"/>
    <lineage>
        <taxon>Bacteria</taxon>
        <taxon>Bacillati</taxon>
        <taxon>Actinomycetota</taxon>
        <taxon>Actinomycetes</taxon>
        <taxon>Micrococcales</taxon>
        <taxon>Microbacteriaceae</taxon>
        <taxon>Rhodoglobus</taxon>
    </lineage>
</organism>
<name>A0ABN1VYY2_9MICO</name>
<dbReference type="PANTHER" id="PTHR48207">
    <property type="entry name" value="SUCCINATE--HYDROXYMETHYLGLUTARATE COA-TRANSFERASE"/>
    <property type="match status" value="1"/>
</dbReference>
<dbReference type="EMBL" id="BAAAKW010000071">
    <property type="protein sequence ID" value="GAA1228105.1"/>
    <property type="molecule type" value="Genomic_DNA"/>
</dbReference>
<keyword evidence="3" id="KW-1185">Reference proteome</keyword>
<dbReference type="Proteomes" id="UP001500943">
    <property type="component" value="Unassembled WGS sequence"/>
</dbReference>
<evidence type="ECO:0000256" key="1">
    <source>
        <dbReference type="ARBA" id="ARBA00022679"/>
    </source>
</evidence>
<proteinExistence type="predicted"/>
<dbReference type="GO" id="GO:0016740">
    <property type="term" value="F:transferase activity"/>
    <property type="evidence" value="ECO:0007669"/>
    <property type="project" value="UniProtKB-KW"/>
</dbReference>
<sequence>MTQENHPSGGSDKVDPELAAPLAGIRVADFSRVLAGPYASMMLADLGADVIKIESPTGDDTRSWTPPVDASGRGTYFESVNRNKRSIVCDLRQPEGAAEARRLALGADVVIENFRPGTMERFGLGFDELTAENPSLVYCSVTGFGAGDGAHLPGYDLLVQAVGGLMSVTGDPDAEPTKVGVALVDVLTGQNAVVGIQAALRVRDRTGLGQRVEVNLLSTLLSSLVNQASAALNTGVSPQRMGNAHPSISPYETFTAQDGPFVIAVGNDGQFARLAEILGLSELAADPRFARNEYRVANRGQLRTILDERLTADVVAHWVEAMTASGIPAGPVNDVGQAIEFATSLGLASVTEMTGSGRTSRQISNPITLSRTPAQYRLVPPDIGQHQGADWLPTEGTQ</sequence>
<dbReference type="PANTHER" id="PTHR48207:SF3">
    <property type="entry name" value="SUCCINATE--HYDROXYMETHYLGLUTARATE COA-TRANSFERASE"/>
    <property type="match status" value="1"/>
</dbReference>
<dbReference type="Gene3D" id="3.30.1540.10">
    <property type="entry name" value="formyl-coa transferase, domain 3"/>
    <property type="match status" value="1"/>
</dbReference>
<comment type="caution">
    <text evidence="2">The sequence shown here is derived from an EMBL/GenBank/DDBJ whole genome shotgun (WGS) entry which is preliminary data.</text>
</comment>
<dbReference type="RefSeq" id="WP_425563848.1">
    <property type="nucleotide sequence ID" value="NZ_BAAAKW010000071.1"/>
</dbReference>
<dbReference type="Gene3D" id="3.40.50.10540">
    <property type="entry name" value="Crotonobetainyl-coa:carnitine coa-transferase, domain 1"/>
    <property type="match status" value="1"/>
</dbReference>
<gene>
    <name evidence="2" type="ORF">GCM10009655_28410</name>
</gene>
<accession>A0ABN1VYY2</accession>
<dbReference type="InterPro" id="IPR050483">
    <property type="entry name" value="CoA-transferase_III_domain"/>
</dbReference>
<dbReference type="InterPro" id="IPR023606">
    <property type="entry name" value="CoA-Trfase_III_dom_1_sf"/>
</dbReference>
<dbReference type="Pfam" id="PF02515">
    <property type="entry name" value="CoA_transf_3"/>
    <property type="match status" value="1"/>
</dbReference>
<evidence type="ECO:0000313" key="3">
    <source>
        <dbReference type="Proteomes" id="UP001500943"/>
    </source>
</evidence>
<dbReference type="InterPro" id="IPR003673">
    <property type="entry name" value="CoA-Trfase_fam_III"/>
</dbReference>